<dbReference type="Gene3D" id="3.40.30.10">
    <property type="entry name" value="Glutaredoxin"/>
    <property type="match status" value="1"/>
</dbReference>
<accession>A0A7C5RI40</accession>
<dbReference type="SUPFAM" id="SSF52833">
    <property type="entry name" value="Thioredoxin-like"/>
    <property type="match status" value="1"/>
</dbReference>
<gene>
    <name evidence="2" type="ORF">ENT77_08580</name>
</gene>
<sequence>MKVRYFKNNACGVCKAFLPKIQRISQDYNLELEIIDVTESPEIAGQNMVFTVPTVLITDKNGSEMKRFARNFSELEIRDFIERILSILNQ</sequence>
<dbReference type="Pfam" id="PF00085">
    <property type="entry name" value="Thioredoxin"/>
    <property type="match status" value="1"/>
</dbReference>
<dbReference type="CDD" id="cd02947">
    <property type="entry name" value="TRX_family"/>
    <property type="match status" value="1"/>
</dbReference>
<dbReference type="AlphaFoldDB" id="A0A7C5RI40"/>
<organism evidence="2">
    <name type="scientific">Fervidobacterium thailandense</name>
    <dbReference type="NCBI Taxonomy" id="1008305"/>
    <lineage>
        <taxon>Bacteria</taxon>
        <taxon>Thermotogati</taxon>
        <taxon>Thermotogota</taxon>
        <taxon>Thermotogae</taxon>
        <taxon>Thermotogales</taxon>
        <taxon>Fervidobacteriaceae</taxon>
        <taxon>Fervidobacterium</taxon>
    </lineage>
</organism>
<dbReference type="InterPro" id="IPR013766">
    <property type="entry name" value="Thioredoxin_domain"/>
</dbReference>
<protein>
    <submittedName>
        <fullName evidence="2">Thioredoxin</fullName>
    </submittedName>
</protein>
<dbReference type="InterPro" id="IPR036249">
    <property type="entry name" value="Thioredoxin-like_sf"/>
</dbReference>
<evidence type="ECO:0000259" key="1">
    <source>
        <dbReference type="Pfam" id="PF00085"/>
    </source>
</evidence>
<feature type="domain" description="Thioredoxin" evidence="1">
    <location>
        <begin position="6"/>
        <end position="82"/>
    </location>
</feature>
<reference evidence="2" key="1">
    <citation type="journal article" date="2020" name="mSystems">
        <title>Genome- and Community-Level Interaction Insights into Carbon Utilization and Element Cycling Functions of Hydrothermarchaeota in Hydrothermal Sediment.</title>
        <authorList>
            <person name="Zhou Z."/>
            <person name="Liu Y."/>
            <person name="Xu W."/>
            <person name="Pan J."/>
            <person name="Luo Z.H."/>
            <person name="Li M."/>
        </authorList>
    </citation>
    <scope>NUCLEOTIDE SEQUENCE [LARGE SCALE GENOMIC DNA]</scope>
    <source>
        <strain evidence="2">SpSt-609</strain>
    </source>
</reference>
<comment type="caution">
    <text evidence="2">The sequence shown here is derived from an EMBL/GenBank/DDBJ whole genome shotgun (WGS) entry which is preliminary data.</text>
</comment>
<evidence type="ECO:0000313" key="2">
    <source>
        <dbReference type="EMBL" id="HGU41227.1"/>
    </source>
</evidence>
<dbReference type="EMBL" id="DSZY01000040">
    <property type="protein sequence ID" value="HGU41227.1"/>
    <property type="molecule type" value="Genomic_DNA"/>
</dbReference>
<name>A0A7C5RI40_9BACT</name>
<proteinExistence type="predicted"/>